<sequence length="296" mass="32761">MLRYTTQRTASLVITLSGAAVHAALAIQVAALWRSLKWEPESEWESAHDEWRVDSIQILWALLSAYFASSAVVCGLGFYGITKNKPGYIRFYRDYSIADFAVCVISLFSATHAVLDKSTRAGVCEELSRQPEIIRDLGDLGLSLENCERWIERASMLCFALVVVVLVGRLHCLLAVSKYYRMHITRRQAATLPLAHLPSAPSPASAGPQRIYLLPQDRADTSGEPVIYAPVPLSSLSPQAQARAKEAWVSPGERTHRHHRSRSHAHHHPAETGRIVLPIAPGEPLLPAYEVQEAKA</sequence>
<organism evidence="3 4">
    <name type="scientific">Schizophyllum amplum</name>
    <dbReference type="NCBI Taxonomy" id="97359"/>
    <lineage>
        <taxon>Eukaryota</taxon>
        <taxon>Fungi</taxon>
        <taxon>Dikarya</taxon>
        <taxon>Basidiomycota</taxon>
        <taxon>Agaricomycotina</taxon>
        <taxon>Agaricomycetes</taxon>
        <taxon>Agaricomycetidae</taxon>
        <taxon>Agaricales</taxon>
        <taxon>Schizophyllaceae</taxon>
        <taxon>Schizophyllum</taxon>
    </lineage>
</organism>
<comment type="caution">
    <text evidence="3">The sequence shown here is derived from an EMBL/GenBank/DDBJ whole genome shotgun (WGS) entry which is preliminary data.</text>
</comment>
<keyword evidence="2" id="KW-1133">Transmembrane helix</keyword>
<reference evidence="3 4" key="1">
    <citation type="journal article" date="2019" name="New Phytol.">
        <title>Comparative genomics reveals unique wood-decay strategies and fruiting body development in the Schizophyllaceae.</title>
        <authorList>
            <person name="Almasi E."/>
            <person name="Sahu N."/>
            <person name="Krizsan K."/>
            <person name="Balint B."/>
            <person name="Kovacs G.M."/>
            <person name="Kiss B."/>
            <person name="Cseklye J."/>
            <person name="Drula E."/>
            <person name="Henrissat B."/>
            <person name="Nagy I."/>
            <person name="Chovatia M."/>
            <person name="Adam C."/>
            <person name="LaButti K."/>
            <person name="Lipzen A."/>
            <person name="Riley R."/>
            <person name="Grigoriev I.V."/>
            <person name="Nagy L.G."/>
        </authorList>
    </citation>
    <scope>NUCLEOTIDE SEQUENCE [LARGE SCALE GENOMIC DNA]</scope>
    <source>
        <strain evidence="3 4">NL-1724</strain>
    </source>
</reference>
<evidence type="ECO:0000313" key="4">
    <source>
        <dbReference type="Proteomes" id="UP000320762"/>
    </source>
</evidence>
<evidence type="ECO:0000256" key="1">
    <source>
        <dbReference type="SAM" id="MobiDB-lite"/>
    </source>
</evidence>
<proteinExistence type="predicted"/>
<keyword evidence="4" id="KW-1185">Reference proteome</keyword>
<feature type="transmembrane region" description="Helical" evidence="2">
    <location>
        <begin position="154"/>
        <end position="176"/>
    </location>
</feature>
<accession>A0A550CSY0</accession>
<feature type="region of interest" description="Disordered" evidence="1">
    <location>
        <begin position="250"/>
        <end position="271"/>
    </location>
</feature>
<feature type="compositionally biased region" description="Basic residues" evidence="1">
    <location>
        <begin position="255"/>
        <end position="267"/>
    </location>
</feature>
<evidence type="ECO:0000256" key="2">
    <source>
        <dbReference type="SAM" id="Phobius"/>
    </source>
</evidence>
<feature type="transmembrane region" description="Helical" evidence="2">
    <location>
        <begin position="58"/>
        <end position="82"/>
    </location>
</feature>
<evidence type="ECO:0000313" key="3">
    <source>
        <dbReference type="EMBL" id="TRM67889.1"/>
    </source>
</evidence>
<gene>
    <name evidence="3" type="ORF">BD626DRAFT_480106</name>
</gene>
<keyword evidence="2" id="KW-0812">Transmembrane</keyword>
<name>A0A550CSY0_9AGAR</name>
<dbReference type="OrthoDB" id="2355659at2759"/>
<dbReference type="AlphaFoldDB" id="A0A550CSY0"/>
<protein>
    <submittedName>
        <fullName evidence="3">Uncharacterized protein</fullName>
    </submittedName>
</protein>
<dbReference type="EMBL" id="VDMD01000002">
    <property type="protein sequence ID" value="TRM67889.1"/>
    <property type="molecule type" value="Genomic_DNA"/>
</dbReference>
<dbReference type="Proteomes" id="UP000320762">
    <property type="component" value="Unassembled WGS sequence"/>
</dbReference>
<keyword evidence="2" id="KW-0472">Membrane</keyword>